<dbReference type="CDD" id="cd19925">
    <property type="entry name" value="REC_citrate_TCS"/>
    <property type="match status" value="1"/>
</dbReference>
<evidence type="ECO:0000313" key="13">
    <source>
        <dbReference type="Proteomes" id="UP000521922"/>
    </source>
</evidence>
<keyword evidence="13" id="KW-1185">Reference proteome</keyword>
<evidence type="ECO:0000256" key="5">
    <source>
        <dbReference type="ARBA" id="ARBA00023015"/>
    </source>
</evidence>
<dbReference type="InterPro" id="IPR001789">
    <property type="entry name" value="Sig_transdc_resp-reg_receiver"/>
</dbReference>
<evidence type="ECO:0000256" key="8">
    <source>
        <dbReference type="ARBA" id="ARBA00023163"/>
    </source>
</evidence>
<evidence type="ECO:0000256" key="2">
    <source>
        <dbReference type="ARBA" id="ARBA00022490"/>
    </source>
</evidence>
<evidence type="ECO:0000256" key="7">
    <source>
        <dbReference type="ARBA" id="ARBA00023159"/>
    </source>
</evidence>
<evidence type="ECO:0000256" key="3">
    <source>
        <dbReference type="ARBA" id="ARBA00022553"/>
    </source>
</evidence>
<protein>
    <recommendedName>
        <fullName evidence="9">Transcriptional regulatory protein</fullName>
    </recommendedName>
</protein>
<evidence type="ECO:0000256" key="9">
    <source>
        <dbReference type="PIRNR" id="PIRNR006171"/>
    </source>
</evidence>
<dbReference type="InterPro" id="IPR011006">
    <property type="entry name" value="CheY-like_superfamily"/>
</dbReference>
<evidence type="ECO:0000313" key="12">
    <source>
        <dbReference type="EMBL" id="NYD24824.1"/>
    </source>
</evidence>
<dbReference type="Gene3D" id="3.40.50.2300">
    <property type="match status" value="1"/>
</dbReference>
<evidence type="ECO:0000259" key="11">
    <source>
        <dbReference type="PROSITE" id="PS50110"/>
    </source>
</evidence>
<gene>
    <name evidence="12" type="ORF">BJ968_004364</name>
</gene>
<dbReference type="Proteomes" id="UP000521922">
    <property type="component" value="Unassembled WGS sequence"/>
</dbReference>
<keyword evidence="6 9" id="KW-0238">DNA-binding</keyword>
<sequence length="229" mass="24103">MPEDTLRVLVVDDDPMVASVHGGFVRAVPGCLLVGTAGSGAQALELVQQVRPDVVLLDLYLPDVPGLQVLARLREAGADVDVVVISAAREAETVREALRGGVAGYLIKPFGAEQLAERLQHVRGARRTLTTGVLQQADVDRALGVPAPLAGGGPGSSLPKGLSVETAELVANVLARASAPVSASEVAAQLGLSRVAVRRYLEHFAGQRRAQVRLRYGAGRPERLYEAVR</sequence>
<accession>A0A7Y9DQF2</accession>
<feature type="modified residue" description="4-aspartylphosphate" evidence="10">
    <location>
        <position position="58"/>
    </location>
</feature>
<dbReference type="PANTHER" id="PTHR45526">
    <property type="entry name" value="TRANSCRIPTIONAL REGULATORY PROTEIN DPIA"/>
    <property type="match status" value="1"/>
</dbReference>
<dbReference type="GO" id="GO:0000156">
    <property type="term" value="F:phosphorelay response regulator activity"/>
    <property type="evidence" value="ECO:0007669"/>
    <property type="project" value="TreeGrafter"/>
</dbReference>
<dbReference type="GO" id="GO:0005737">
    <property type="term" value="C:cytoplasm"/>
    <property type="evidence" value="ECO:0007669"/>
    <property type="project" value="UniProtKB-SubCell"/>
</dbReference>
<dbReference type="GO" id="GO:0003677">
    <property type="term" value="F:DNA binding"/>
    <property type="evidence" value="ECO:0007669"/>
    <property type="project" value="UniProtKB-KW"/>
</dbReference>
<evidence type="ECO:0000256" key="6">
    <source>
        <dbReference type="ARBA" id="ARBA00023125"/>
    </source>
</evidence>
<comment type="caution">
    <text evidence="12">The sequence shown here is derived from an EMBL/GenBank/DDBJ whole genome shotgun (WGS) entry which is preliminary data.</text>
</comment>
<organism evidence="12 13">
    <name type="scientific">Kineococcus aurantiacus</name>
    <dbReference type="NCBI Taxonomy" id="37633"/>
    <lineage>
        <taxon>Bacteria</taxon>
        <taxon>Bacillati</taxon>
        <taxon>Actinomycetota</taxon>
        <taxon>Actinomycetes</taxon>
        <taxon>Kineosporiales</taxon>
        <taxon>Kineosporiaceae</taxon>
        <taxon>Kineococcus</taxon>
    </lineage>
</organism>
<dbReference type="SMART" id="SM00448">
    <property type="entry name" value="REC"/>
    <property type="match status" value="1"/>
</dbReference>
<proteinExistence type="predicted"/>
<dbReference type="RefSeq" id="WP_343078204.1">
    <property type="nucleotide sequence ID" value="NZ_BAAAGN010000015.1"/>
</dbReference>
<keyword evidence="4 9" id="KW-0902">Two-component regulatory system</keyword>
<dbReference type="SUPFAM" id="SSF52172">
    <property type="entry name" value="CheY-like"/>
    <property type="match status" value="1"/>
</dbReference>
<keyword evidence="2 9" id="KW-0963">Cytoplasm</keyword>
<dbReference type="GO" id="GO:0003700">
    <property type="term" value="F:DNA-binding transcription factor activity"/>
    <property type="evidence" value="ECO:0007669"/>
    <property type="project" value="InterPro"/>
</dbReference>
<keyword evidence="5 9" id="KW-0805">Transcription regulation</keyword>
<dbReference type="PIRSF" id="PIRSF006171">
    <property type="entry name" value="RR_citrat_malat"/>
    <property type="match status" value="1"/>
</dbReference>
<dbReference type="PANTHER" id="PTHR45526:SF1">
    <property type="entry name" value="TRANSCRIPTIONAL REGULATORY PROTEIN DCUR-RELATED"/>
    <property type="match status" value="1"/>
</dbReference>
<dbReference type="InterPro" id="IPR051271">
    <property type="entry name" value="2C-system_Tx_regulators"/>
</dbReference>
<dbReference type="AlphaFoldDB" id="A0A7Y9DQF2"/>
<dbReference type="Pfam" id="PF00072">
    <property type="entry name" value="Response_reg"/>
    <property type="match status" value="1"/>
</dbReference>
<keyword evidence="8 9" id="KW-0804">Transcription</keyword>
<dbReference type="InterPro" id="IPR024187">
    <property type="entry name" value="Sig_transdc_resp-reg_cit/mal"/>
</dbReference>
<dbReference type="EMBL" id="JACCBB010000001">
    <property type="protein sequence ID" value="NYD24824.1"/>
    <property type="molecule type" value="Genomic_DNA"/>
</dbReference>
<name>A0A7Y9DQF2_9ACTN</name>
<evidence type="ECO:0000256" key="4">
    <source>
        <dbReference type="ARBA" id="ARBA00023012"/>
    </source>
</evidence>
<dbReference type="PROSITE" id="PS50110">
    <property type="entry name" value="RESPONSE_REGULATORY"/>
    <property type="match status" value="1"/>
</dbReference>
<keyword evidence="3 10" id="KW-0597">Phosphoprotein</keyword>
<comment type="subcellular location">
    <subcellularLocation>
        <location evidence="1 9">Cytoplasm</location>
    </subcellularLocation>
</comment>
<keyword evidence="7 9" id="KW-0010">Activator</keyword>
<evidence type="ECO:0000256" key="1">
    <source>
        <dbReference type="ARBA" id="ARBA00004496"/>
    </source>
</evidence>
<feature type="domain" description="Response regulatory" evidence="11">
    <location>
        <begin position="7"/>
        <end position="123"/>
    </location>
</feature>
<evidence type="ECO:0000256" key="10">
    <source>
        <dbReference type="PROSITE-ProRule" id="PRU00169"/>
    </source>
</evidence>
<reference evidence="12 13" key="1">
    <citation type="submission" date="2020-07" db="EMBL/GenBank/DDBJ databases">
        <title>Sequencing the genomes of 1000 actinobacteria strains.</title>
        <authorList>
            <person name="Klenk H.-P."/>
        </authorList>
    </citation>
    <scope>NUCLEOTIDE SEQUENCE [LARGE SCALE GENOMIC DNA]</scope>
    <source>
        <strain evidence="12 13">DSM 7487</strain>
    </source>
</reference>